<feature type="transmembrane region" description="Helical" evidence="5">
    <location>
        <begin position="12"/>
        <end position="36"/>
    </location>
</feature>
<dbReference type="PROSITE" id="PS50850">
    <property type="entry name" value="MFS"/>
    <property type="match status" value="1"/>
</dbReference>
<feature type="transmembrane region" description="Helical" evidence="5">
    <location>
        <begin position="310"/>
        <end position="335"/>
    </location>
</feature>
<feature type="transmembrane region" description="Helical" evidence="5">
    <location>
        <begin position="217"/>
        <end position="235"/>
    </location>
</feature>
<evidence type="ECO:0000313" key="7">
    <source>
        <dbReference type="EMBL" id="MCF3948396.1"/>
    </source>
</evidence>
<dbReference type="InterPro" id="IPR003663">
    <property type="entry name" value="Sugar/inositol_transpt"/>
</dbReference>
<feature type="transmembrane region" description="Helical" evidence="5">
    <location>
        <begin position="78"/>
        <end position="101"/>
    </location>
</feature>
<evidence type="ECO:0000256" key="2">
    <source>
        <dbReference type="ARBA" id="ARBA00022692"/>
    </source>
</evidence>
<dbReference type="SUPFAM" id="SSF103473">
    <property type="entry name" value="MFS general substrate transporter"/>
    <property type="match status" value="1"/>
</dbReference>
<feature type="transmembrane region" description="Helical" evidence="5">
    <location>
        <begin position="379"/>
        <end position="399"/>
    </location>
</feature>
<evidence type="ECO:0000313" key="8">
    <source>
        <dbReference type="Proteomes" id="UP001521209"/>
    </source>
</evidence>
<evidence type="ECO:0000256" key="1">
    <source>
        <dbReference type="ARBA" id="ARBA00004141"/>
    </source>
</evidence>
<name>A0ABS9E050_9PROT</name>
<dbReference type="InterPro" id="IPR011701">
    <property type="entry name" value="MFS"/>
</dbReference>
<protein>
    <submittedName>
        <fullName evidence="7">MFS transporter</fullName>
    </submittedName>
</protein>
<dbReference type="InterPro" id="IPR020846">
    <property type="entry name" value="MFS_dom"/>
</dbReference>
<dbReference type="InterPro" id="IPR005829">
    <property type="entry name" value="Sugar_transporter_CS"/>
</dbReference>
<dbReference type="Gene3D" id="1.20.1250.20">
    <property type="entry name" value="MFS general substrate transporter like domains"/>
    <property type="match status" value="2"/>
</dbReference>
<feature type="transmembrane region" description="Helical" evidence="5">
    <location>
        <begin position="107"/>
        <end position="125"/>
    </location>
</feature>
<dbReference type="PANTHER" id="PTHR23508">
    <property type="entry name" value="CARBOXYLIC ACID TRANSPORTER PROTEIN HOMOLOG"/>
    <property type="match status" value="1"/>
</dbReference>
<keyword evidence="4 5" id="KW-0472">Membrane</keyword>
<proteinExistence type="predicted"/>
<evidence type="ECO:0000256" key="3">
    <source>
        <dbReference type="ARBA" id="ARBA00022989"/>
    </source>
</evidence>
<sequence>MADKENLASWRVLLAAGMGNFLDGYDLTIVGVVMIVLKPLWHLSPEGLSLLGGSAVAGSLCGAPLGGFISDRFGRKSIFLLDIVGFVGGALLCGLASGIWMLALFRFILGLAIGADYPLSSTYLAECAPAETRGRFMSLSLGFWMAGAIVSALVGFVLLGLGPYSWRWMFVSGAIPGVIVLALRAKLPESPLWKKVKSTSRLQSPWKDPNRGGSIRLWAFVCLPRFCLDLTGYALHIYLPLLLLGLGLRDTHASVFGNAAFLSIFVFGWAINLIFIDRIGRLRLQIVGFFGDAIGLGIVGFAALSGQPSMAVTVVGLVLYQIANFAGPGITSWMLPVEVFPTELRGAAQGISTAFAHAGGVLVAIILPLSVHHFGVGRTLLLLSVAALVGALLSIFLGVETAKVRLD</sequence>
<feature type="transmembrane region" description="Helical" evidence="5">
    <location>
        <begin position="282"/>
        <end position="304"/>
    </location>
</feature>
<dbReference type="PROSITE" id="PS00217">
    <property type="entry name" value="SUGAR_TRANSPORT_2"/>
    <property type="match status" value="1"/>
</dbReference>
<dbReference type="InterPro" id="IPR036259">
    <property type="entry name" value="MFS_trans_sf"/>
</dbReference>
<feature type="transmembrane region" description="Helical" evidence="5">
    <location>
        <begin position="165"/>
        <end position="185"/>
    </location>
</feature>
<feature type="domain" description="Major facilitator superfamily (MFS) profile" evidence="6">
    <location>
        <begin position="12"/>
        <end position="402"/>
    </location>
</feature>
<feature type="transmembrane region" description="Helical" evidence="5">
    <location>
        <begin position="48"/>
        <end position="66"/>
    </location>
</feature>
<comment type="subcellular location">
    <subcellularLocation>
        <location evidence="1">Membrane</location>
        <topology evidence="1">Multi-pass membrane protein</topology>
    </subcellularLocation>
</comment>
<reference evidence="7 8" key="1">
    <citation type="submission" date="2022-01" db="EMBL/GenBank/DDBJ databases">
        <authorList>
            <person name="Won M."/>
            <person name="Kim S.-J."/>
            <person name="Kwon S.-W."/>
        </authorList>
    </citation>
    <scope>NUCLEOTIDE SEQUENCE [LARGE SCALE GENOMIC DNA]</scope>
    <source>
        <strain evidence="7 8">KCTC 23505</strain>
    </source>
</reference>
<accession>A0ABS9E050</accession>
<evidence type="ECO:0000256" key="5">
    <source>
        <dbReference type="SAM" id="Phobius"/>
    </source>
</evidence>
<evidence type="ECO:0000256" key="4">
    <source>
        <dbReference type="ARBA" id="ARBA00023136"/>
    </source>
</evidence>
<dbReference type="Pfam" id="PF07690">
    <property type="entry name" value="MFS_1"/>
    <property type="match status" value="1"/>
</dbReference>
<feature type="transmembrane region" description="Helical" evidence="5">
    <location>
        <begin position="347"/>
        <end position="367"/>
    </location>
</feature>
<dbReference type="PANTHER" id="PTHR23508:SF10">
    <property type="entry name" value="CARBOXYLIC ACID TRANSPORTER PROTEIN HOMOLOG"/>
    <property type="match status" value="1"/>
</dbReference>
<comment type="caution">
    <text evidence="7">The sequence shown here is derived from an EMBL/GenBank/DDBJ whole genome shotgun (WGS) entry which is preliminary data.</text>
</comment>
<gene>
    <name evidence="7" type="ORF">L2A60_17125</name>
</gene>
<keyword evidence="8" id="KW-1185">Reference proteome</keyword>
<organism evidence="7 8">
    <name type="scientific">Acidiphilium iwatense</name>
    <dbReference type="NCBI Taxonomy" id="768198"/>
    <lineage>
        <taxon>Bacteria</taxon>
        <taxon>Pseudomonadati</taxon>
        <taxon>Pseudomonadota</taxon>
        <taxon>Alphaproteobacteria</taxon>
        <taxon>Acetobacterales</taxon>
        <taxon>Acidocellaceae</taxon>
        <taxon>Acidiphilium</taxon>
    </lineage>
</organism>
<keyword evidence="2 5" id="KW-0812">Transmembrane</keyword>
<evidence type="ECO:0000259" key="6">
    <source>
        <dbReference type="PROSITE" id="PS50850"/>
    </source>
</evidence>
<dbReference type="RefSeq" id="WP_235705680.1">
    <property type="nucleotide sequence ID" value="NZ_JAKGBZ010000050.1"/>
</dbReference>
<keyword evidence="3 5" id="KW-1133">Transmembrane helix</keyword>
<dbReference type="Proteomes" id="UP001521209">
    <property type="component" value="Unassembled WGS sequence"/>
</dbReference>
<dbReference type="EMBL" id="JAKGBZ010000050">
    <property type="protein sequence ID" value="MCF3948396.1"/>
    <property type="molecule type" value="Genomic_DNA"/>
</dbReference>
<dbReference type="PRINTS" id="PR00171">
    <property type="entry name" value="SUGRTRNSPORT"/>
</dbReference>
<feature type="transmembrane region" description="Helical" evidence="5">
    <location>
        <begin position="255"/>
        <end position="275"/>
    </location>
</feature>
<feature type="transmembrane region" description="Helical" evidence="5">
    <location>
        <begin position="137"/>
        <end position="159"/>
    </location>
</feature>